<organism evidence="4 5">
    <name type="scientific">Malassezia psittaci</name>
    <dbReference type="NCBI Taxonomy" id="1821823"/>
    <lineage>
        <taxon>Eukaryota</taxon>
        <taxon>Fungi</taxon>
        <taxon>Dikarya</taxon>
        <taxon>Basidiomycota</taxon>
        <taxon>Ustilaginomycotina</taxon>
        <taxon>Malasseziomycetes</taxon>
        <taxon>Malasseziales</taxon>
        <taxon>Malasseziaceae</taxon>
        <taxon>Malassezia</taxon>
    </lineage>
</organism>
<dbReference type="InterPro" id="IPR007009">
    <property type="entry name" value="Shq1_C"/>
</dbReference>
<dbReference type="GO" id="GO:0005654">
    <property type="term" value="C:nucleoplasm"/>
    <property type="evidence" value="ECO:0007669"/>
    <property type="project" value="TreeGrafter"/>
</dbReference>
<protein>
    <recommendedName>
        <fullName evidence="3">Shq1 C-terminal domain-containing protein</fullName>
    </recommendedName>
</protein>
<dbReference type="PANTHER" id="PTHR12967">
    <property type="entry name" value="PROTEIN SHQ1 HOMOLOG"/>
    <property type="match status" value="1"/>
</dbReference>
<reference evidence="4" key="1">
    <citation type="submission" date="2023-02" db="EMBL/GenBank/DDBJ databases">
        <title>Mating type loci evolution in Malassezia.</title>
        <authorList>
            <person name="Coelho M.A."/>
        </authorList>
    </citation>
    <scope>NUCLEOTIDE SEQUENCE</scope>
    <source>
        <strain evidence="4">CBS 14136</strain>
    </source>
</reference>
<dbReference type="GO" id="GO:0000493">
    <property type="term" value="P:box H/ACA snoRNP assembly"/>
    <property type="evidence" value="ECO:0007669"/>
    <property type="project" value="InterPro"/>
</dbReference>
<evidence type="ECO:0000256" key="2">
    <source>
        <dbReference type="SAM" id="MobiDB-lite"/>
    </source>
</evidence>
<dbReference type="InterPro" id="IPR039742">
    <property type="entry name" value="Shq1"/>
</dbReference>
<evidence type="ECO:0000259" key="3">
    <source>
        <dbReference type="Pfam" id="PF04925"/>
    </source>
</evidence>
<evidence type="ECO:0000313" key="4">
    <source>
        <dbReference type="EMBL" id="WFD42119.1"/>
    </source>
</evidence>
<gene>
    <name evidence="4" type="ORF">MPSI1_000757</name>
</gene>
<dbReference type="PANTHER" id="PTHR12967:SF0">
    <property type="entry name" value="PROTEIN SHQ1 HOMOLOG"/>
    <property type="match status" value="1"/>
</dbReference>
<evidence type="ECO:0000313" key="5">
    <source>
        <dbReference type="Proteomes" id="UP001214628"/>
    </source>
</evidence>
<proteinExistence type="inferred from homology"/>
<sequence>MIPLYMFGLIATKPRLKFPDTVHGLELEIPLKQSMTTREYTYDHDKRSLEVRLEKTVPGKEFLGLKSLCPQYLSESETQAFERDAMQEMHKQELSNEQCTEDPAERSSELSTDSYPVGLLRKPLQSTAYEALVSTGRVPYLDIVDPWNHSFTKRWEKMLQIECEKWDEGMFLDSTVDFDDQITDYLQHTYTFESSHPDIMPVSNPPAGNEKAIPLLAQILYAYLYEMRMSANDPTPESAWTIVKLSRSLSCWADPEDTLDLHQTLCGSFRRNLIYPLHRSVAVCEKVCKDASDLLAHSPRDRILHALHNLDGWFALAPTGTGLSEQVTTVLSLLWDLWITPLSQWVAHTATESDLNHLRVVFDSVRFSPELLTSIGSPGDWDLAALNAAAEEARATGEGQWV</sequence>
<feature type="domain" description="Shq1 C-terminal" evidence="3">
    <location>
        <begin position="211"/>
        <end position="362"/>
    </location>
</feature>
<dbReference type="EMBL" id="CP118375">
    <property type="protein sequence ID" value="WFD42119.1"/>
    <property type="molecule type" value="Genomic_DNA"/>
</dbReference>
<dbReference type="GO" id="GO:0005737">
    <property type="term" value="C:cytoplasm"/>
    <property type="evidence" value="ECO:0007669"/>
    <property type="project" value="TreeGrafter"/>
</dbReference>
<accession>A0AAF0JD85</accession>
<dbReference type="Pfam" id="PF04925">
    <property type="entry name" value="SHQ1"/>
    <property type="match status" value="1"/>
</dbReference>
<dbReference type="AlphaFoldDB" id="A0AAF0JD85"/>
<dbReference type="GO" id="GO:0051082">
    <property type="term" value="F:unfolded protein binding"/>
    <property type="evidence" value="ECO:0007669"/>
    <property type="project" value="TreeGrafter"/>
</dbReference>
<feature type="region of interest" description="Disordered" evidence="2">
    <location>
        <begin position="87"/>
        <end position="112"/>
    </location>
</feature>
<name>A0AAF0JD85_9BASI</name>
<keyword evidence="5" id="KW-1185">Reference proteome</keyword>
<evidence type="ECO:0000256" key="1">
    <source>
        <dbReference type="ARBA" id="ARBA00005607"/>
    </source>
</evidence>
<comment type="similarity">
    <text evidence="1">Belongs to the SHQ1 family.</text>
</comment>
<dbReference type="Proteomes" id="UP001214628">
    <property type="component" value="Chromosome 1"/>
</dbReference>